<evidence type="ECO:0000313" key="3">
    <source>
        <dbReference type="EMBL" id="GGJ87131.1"/>
    </source>
</evidence>
<dbReference type="Gene3D" id="3.90.1200.10">
    <property type="match status" value="1"/>
</dbReference>
<sequence length="337" mass="37475">MTGTRSEEDLPGLRPPPPLPVAFSILDPAALAAHLQEQYALQGPVSCELLSGGVNDTYLVRTAGEPVVFRLYRLGWRTETDVAWETALLAHLQAQGAEVSVALPDRTGRHQHWVSTPEGPRPGALFTFAAGRSPWWREGSHGHRFGASVATLHDAMETFDTPIKRFRLNLEHLIDTPLATVLPLLKDRPEDATYLAALGARTRARLAELASQGLSEGICHGDLHGGNVHVDDGMWTHFDFDCGGVGWRSYDIAVFWWSMSTGKQPANVWDDFLDGYGQDRLTPADRSALPWFVVARTLWLLGLHVGLRHRIGSVFLSGESYWHEVLTFLRTWETEQL</sequence>
<organism evidence="3 4">
    <name type="scientific">Deinococcus aquiradiocola</name>
    <dbReference type="NCBI Taxonomy" id="393059"/>
    <lineage>
        <taxon>Bacteria</taxon>
        <taxon>Thermotogati</taxon>
        <taxon>Deinococcota</taxon>
        <taxon>Deinococci</taxon>
        <taxon>Deinococcales</taxon>
        <taxon>Deinococcaceae</taxon>
        <taxon>Deinococcus</taxon>
    </lineage>
</organism>
<keyword evidence="4" id="KW-1185">Reference proteome</keyword>
<dbReference type="RefSeq" id="WP_188964499.1">
    <property type="nucleotide sequence ID" value="NZ_BMOE01000017.1"/>
</dbReference>
<proteinExistence type="inferred from homology"/>
<accession>A0A917PQB2</accession>
<dbReference type="Gene3D" id="3.30.200.20">
    <property type="entry name" value="Phosphorylase Kinase, domain 1"/>
    <property type="match status" value="1"/>
</dbReference>
<dbReference type="InterPro" id="IPR050249">
    <property type="entry name" value="Pseudomonas-type_ThrB"/>
</dbReference>
<evidence type="ECO:0000256" key="1">
    <source>
        <dbReference type="ARBA" id="ARBA00038240"/>
    </source>
</evidence>
<dbReference type="SUPFAM" id="SSF56112">
    <property type="entry name" value="Protein kinase-like (PK-like)"/>
    <property type="match status" value="1"/>
</dbReference>
<dbReference type="Pfam" id="PF01636">
    <property type="entry name" value="APH"/>
    <property type="match status" value="1"/>
</dbReference>
<evidence type="ECO:0000259" key="2">
    <source>
        <dbReference type="Pfam" id="PF01636"/>
    </source>
</evidence>
<dbReference type="InterPro" id="IPR011009">
    <property type="entry name" value="Kinase-like_dom_sf"/>
</dbReference>
<dbReference type="PANTHER" id="PTHR21064">
    <property type="entry name" value="AMINOGLYCOSIDE PHOSPHOTRANSFERASE DOMAIN-CONTAINING PROTEIN-RELATED"/>
    <property type="match status" value="1"/>
</dbReference>
<feature type="domain" description="Aminoglycoside phosphotransferase" evidence="2">
    <location>
        <begin position="50"/>
        <end position="280"/>
    </location>
</feature>
<protein>
    <recommendedName>
        <fullName evidence="2">Aminoglycoside phosphotransferase domain-containing protein</fullName>
    </recommendedName>
</protein>
<reference evidence="3" key="2">
    <citation type="submission" date="2020-09" db="EMBL/GenBank/DDBJ databases">
        <authorList>
            <person name="Sun Q."/>
            <person name="Ohkuma M."/>
        </authorList>
    </citation>
    <scope>NUCLEOTIDE SEQUENCE</scope>
    <source>
        <strain evidence="3">JCM 14371</strain>
    </source>
</reference>
<dbReference type="InterPro" id="IPR002575">
    <property type="entry name" value="Aminoglycoside_PTrfase"/>
</dbReference>
<name>A0A917PQB2_9DEIO</name>
<dbReference type="GO" id="GO:0004413">
    <property type="term" value="F:homoserine kinase activity"/>
    <property type="evidence" value="ECO:0007669"/>
    <property type="project" value="TreeGrafter"/>
</dbReference>
<evidence type="ECO:0000313" key="4">
    <source>
        <dbReference type="Proteomes" id="UP000635726"/>
    </source>
</evidence>
<gene>
    <name evidence="3" type="ORF">GCM10008939_33960</name>
</gene>
<dbReference type="PANTHER" id="PTHR21064:SF6">
    <property type="entry name" value="AMINOGLYCOSIDE PHOSPHOTRANSFERASE DOMAIN-CONTAINING PROTEIN"/>
    <property type="match status" value="1"/>
</dbReference>
<dbReference type="Proteomes" id="UP000635726">
    <property type="component" value="Unassembled WGS sequence"/>
</dbReference>
<dbReference type="AlphaFoldDB" id="A0A917PQB2"/>
<comment type="similarity">
    <text evidence="1">Belongs to the pseudomonas-type ThrB family.</text>
</comment>
<dbReference type="GO" id="GO:0009088">
    <property type="term" value="P:threonine biosynthetic process"/>
    <property type="evidence" value="ECO:0007669"/>
    <property type="project" value="TreeGrafter"/>
</dbReference>
<reference evidence="3" key="1">
    <citation type="journal article" date="2014" name="Int. J. Syst. Evol. Microbiol.">
        <title>Complete genome sequence of Corynebacterium casei LMG S-19264T (=DSM 44701T), isolated from a smear-ripened cheese.</title>
        <authorList>
            <consortium name="US DOE Joint Genome Institute (JGI-PGF)"/>
            <person name="Walter F."/>
            <person name="Albersmeier A."/>
            <person name="Kalinowski J."/>
            <person name="Ruckert C."/>
        </authorList>
    </citation>
    <scope>NUCLEOTIDE SEQUENCE</scope>
    <source>
        <strain evidence="3">JCM 14371</strain>
    </source>
</reference>
<dbReference type="EMBL" id="BMOE01000017">
    <property type="protein sequence ID" value="GGJ87131.1"/>
    <property type="molecule type" value="Genomic_DNA"/>
</dbReference>
<comment type="caution">
    <text evidence="3">The sequence shown here is derived from an EMBL/GenBank/DDBJ whole genome shotgun (WGS) entry which is preliminary data.</text>
</comment>